<reference evidence="3 4" key="1">
    <citation type="submission" date="2019-03" db="EMBL/GenBank/DDBJ databases">
        <title>Genomic Encyclopedia of Archaeal and Bacterial Type Strains, Phase II (KMG-II): from individual species to whole genera.</title>
        <authorList>
            <person name="Goeker M."/>
        </authorList>
    </citation>
    <scope>NUCLEOTIDE SEQUENCE [LARGE SCALE GENOMIC DNA]</scope>
    <source>
        <strain evidence="3 4">DSM 28213</strain>
    </source>
</reference>
<dbReference type="GO" id="GO:0004175">
    <property type="term" value="F:endopeptidase activity"/>
    <property type="evidence" value="ECO:0007669"/>
    <property type="project" value="TreeGrafter"/>
</dbReference>
<sequence length="460" mass="52388">MKNYVWLLSVIFFAATCSSQSLETDNIFEGKWNLLFTHDDVGSVRTYMNVEISQNTFISYTRKGADKDIFGGWTSLLSRVFTNTMKEGALLRIENGVWEKASDTIKIKGVFTSPIGKYYLNGIIVEKRLEAGLTNKAGKKIGFISGDKSYKNYPLEDYTALFEKTIEMTEKYIYDAKLVKSKEWRVFKSRMLKISPKIQDDLEAVFAFYYYAGKLPFSHYGLLRNTEDVDYTVPTSQKKMKLLEKNEHTAYWELTSFGGSATEIDSIFEIIKDKGYKNLIVDLRNNTGGSIEAGLAFVNQLAEEPYYGGVFLTRKYFDNHKQLPDIKNYSSFLNFSSSNYDLLLKDIHKNEGICLKADPVKNRYKGKVFILVSHKTASTSEPVVYGLKHNKRAVIVGEKTAGAMLNSEFFDLGNQYQLMIPTADYYTVDGLRIDQNGVQPDIEANQSEALEYVLNSLIQQ</sequence>
<dbReference type="Pfam" id="PF03572">
    <property type="entry name" value="Peptidase_S41"/>
    <property type="match status" value="1"/>
</dbReference>
<accession>A0A4R7F4L0</accession>
<name>A0A4R7F4L0_9FLAO</name>
<dbReference type="GO" id="GO:0008236">
    <property type="term" value="F:serine-type peptidase activity"/>
    <property type="evidence" value="ECO:0007669"/>
    <property type="project" value="InterPro"/>
</dbReference>
<dbReference type="AlphaFoldDB" id="A0A4R7F4L0"/>
<feature type="signal peptide" evidence="1">
    <location>
        <begin position="1"/>
        <end position="23"/>
    </location>
</feature>
<dbReference type="InterPro" id="IPR005151">
    <property type="entry name" value="Tail-specific_protease"/>
</dbReference>
<gene>
    <name evidence="3" type="ORF">C8P70_10637</name>
</gene>
<evidence type="ECO:0000259" key="2">
    <source>
        <dbReference type="SMART" id="SM00245"/>
    </source>
</evidence>
<keyword evidence="1" id="KW-0732">Signal</keyword>
<dbReference type="SMART" id="SM00245">
    <property type="entry name" value="TSPc"/>
    <property type="match status" value="1"/>
</dbReference>
<dbReference type="PANTHER" id="PTHR32060:SF22">
    <property type="entry name" value="CARBOXYL-TERMINAL-PROCESSING PEPTIDASE 3, CHLOROPLASTIC"/>
    <property type="match status" value="1"/>
</dbReference>
<evidence type="ECO:0000313" key="3">
    <source>
        <dbReference type="EMBL" id="TDS63607.1"/>
    </source>
</evidence>
<dbReference type="Gene3D" id="3.90.226.10">
    <property type="entry name" value="2-enoyl-CoA Hydratase, Chain A, domain 1"/>
    <property type="match status" value="1"/>
</dbReference>
<feature type="chain" id="PRO_5020976842" evidence="1">
    <location>
        <begin position="24"/>
        <end position="460"/>
    </location>
</feature>
<dbReference type="PANTHER" id="PTHR32060">
    <property type="entry name" value="TAIL-SPECIFIC PROTEASE"/>
    <property type="match status" value="1"/>
</dbReference>
<dbReference type="GO" id="GO:0006508">
    <property type="term" value="P:proteolysis"/>
    <property type="evidence" value="ECO:0007669"/>
    <property type="project" value="InterPro"/>
</dbReference>
<keyword evidence="4" id="KW-1185">Reference proteome</keyword>
<proteinExistence type="predicted"/>
<dbReference type="EMBL" id="SOAG01000006">
    <property type="protein sequence ID" value="TDS63607.1"/>
    <property type="molecule type" value="Genomic_DNA"/>
</dbReference>
<dbReference type="Proteomes" id="UP000295215">
    <property type="component" value="Unassembled WGS sequence"/>
</dbReference>
<comment type="caution">
    <text evidence="3">The sequence shown here is derived from an EMBL/GenBank/DDBJ whole genome shotgun (WGS) entry which is preliminary data.</text>
</comment>
<feature type="domain" description="Tail specific protease" evidence="2">
    <location>
        <begin position="214"/>
        <end position="445"/>
    </location>
</feature>
<dbReference type="SUPFAM" id="SSF52096">
    <property type="entry name" value="ClpP/crotonase"/>
    <property type="match status" value="1"/>
</dbReference>
<dbReference type="CDD" id="cd07563">
    <property type="entry name" value="Peptidase_S41_IRBP"/>
    <property type="match status" value="1"/>
</dbReference>
<evidence type="ECO:0000313" key="4">
    <source>
        <dbReference type="Proteomes" id="UP000295215"/>
    </source>
</evidence>
<evidence type="ECO:0000256" key="1">
    <source>
        <dbReference type="SAM" id="SignalP"/>
    </source>
</evidence>
<protein>
    <submittedName>
        <fullName evidence="3">Peptidase S41-like protein</fullName>
    </submittedName>
</protein>
<organism evidence="3 4">
    <name type="scientific">Myroides indicus</name>
    <dbReference type="NCBI Taxonomy" id="1323422"/>
    <lineage>
        <taxon>Bacteria</taxon>
        <taxon>Pseudomonadati</taxon>
        <taxon>Bacteroidota</taxon>
        <taxon>Flavobacteriia</taxon>
        <taxon>Flavobacteriales</taxon>
        <taxon>Flavobacteriaceae</taxon>
        <taxon>Myroides</taxon>
    </lineage>
</organism>
<dbReference type="RefSeq" id="WP_133712002.1">
    <property type="nucleotide sequence ID" value="NZ_SOAG01000006.1"/>
</dbReference>
<dbReference type="InterPro" id="IPR029045">
    <property type="entry name" value="ClpP/crotonase-like_dom_sf"/>
</dbReference>
<dbReference type="OrthoDB" id="6397760at2"/>